<proteinExistence type="predicted"/>
<evidence type="ECO:0000313" key="3">
    <source>
        <dbReference type="Proteomes" id="UP001246372"/>
    </source>
</evidence>
<evidence type="ECO:0000259" key="1">
    <source>
        <dbReference type="Pfam" id="PF00460"/>
    </source>
</evidence>
<protein>
    <submittedName>
        <fullName evidence="2">Flagellar basal body protein</fullName>
    </submittedName>
</protein>
<name>A0ABU3P8I7_9BURK</name>
<comment type="caution">
    <text evidence="2">The sequence shown here is derived from an EMBL/GenBank/DDBJ whole genome shotgun (WGS) entry which is preliminary data.</text>
</comment>
<feature type="domain" description="Flagellar basal body rod protein N-terminal" evidence="1">
    <location>
        <begin position="5"/>
        <end position="35"/>
    </location>
</feature>
<sequence>MAISLSTALSGIAAANERIRASSNNIANVQTPGYRRERVELSSLPADGVQARAAQSGETGPALEADLVEQRSATYAFVANLKMLQTQVRAEGTLLDIKA</sequence>
<gene>
    <name evidence="2" type="ORF">RQP53_06355</name>
</gene>
<evidence type="ECO:0000313" key="2">
    <source>
        <dbReference type="EMBL" id="MDT8998886.1"/>
    </source>
</evidence>
<organism evidence="2 3">
    <name type="scientific">Roseateles aquae</name>
    <dbReference type="NCBI Taxonomy" id="3077235"/>
    <lineage>
        <taxon>Bacteria</taxon>
        <taxon>Pseudomonadati</taxon>
        <taxon>Pseudomonadota</taxon>
        <taxon>Betaproteobacteria</taxon>
        <taxon>Burkholderiales</taxon>
        <taxon>Sphaerotilaceae</taxon>
        <taxon>Roseateles</taxon>
    </lineage>
</organism>
<keyword evidence="2" id="KW-0966">Cell projection</keyword>
<keyword evidence="2" id="KW-0969">Cilium</keyword>
<keyword evidence="2" id="KW-0282">Flagellum</keyword>
<reference evidence="2" key="1">
    <citation type="submission" date="2023-09" db="EMBL/GenBank/DDBJ databases">
        <title>Paucibacter sp. APW11 Genome sequencing and assembly.</title>
        <authorList>
            <person name="Kim I."/>
        </authorList>
    </citation>
    <scope>NUCLEOTIDE SEQUENCE</scope>
    <source>
        <strain evidence="2">APW11</strain>
    </source>
</reference>
<dbReference type="RefSeq" id="WP_315649386.1">
    <property type="nucleotide sequence ID" value="NZ_JAVXZY010000002.1"/>
</dbReference>
<accession>A0ABU3P8I7</accession>
<keyword evidence="3" id="KW-1185">Reference proteome</keyword>
<dbReference type="Pfam" id="PF00460">
    <property type="entry name" value="Flg_bb_rod"/>
    <property type="match status" value="1"/>
</dbReference>
<dbReference type="InterPro" id="IPR001444">
    <property type="entry name" value="Flag_bb_rod_N"/>
</dbReference>
<dbReference type="Proteomes" id="UP001246372">
    <property type="component" value="Unassembled WGS sequence"/>
</dbReference>
<dbReference type="EMBL" id="JAVXZY010000002">
    <property type="protein sequence ID" value="MDT8998886.1"/>
    <property type="molecule type" value="Genomic_DNA"/>
</dbReference>